<keyword evidence="7" id="KW-0067">ATP-binding</keyword>
<dbReference type="InterPro" id="IPR023214">
    <property type="entry name" value="HAD_sf"/>
</dbReference>
<dbReference type="PROSITE" id="PS00154">
    <property type="entry name" value="ATPASE_E1_E2"/>
    <property type="match status" value="1"/>
</dbReference>
<accession>A0A090RTC8</accession>
<name>A0A090RTC8_9VIBR</name>
<dbReference type="InterPro" id="IPR036412">
    <property type="entry name" value="HAD-like_sf"/>
</dbReference>
<dbReference type="SUPFAM" id="SSF81653">
    <property type="entry name" value="Calcium ATPase, transduction domain A"/>
    <property type="match status" value="1"/>
</dbReference>
<protein>
    <submittedName>
        <fullName evidence="14">Copper-translocating P-type ATPase</fullName>
        <ecNumber evidence="14">3.6.3.3</ecNumber>
        <ecNumber evidence="14">3.6.3.4</ecNumber>
    </submittedName>
</protein>
<dbReference type="GO" id="GO:0046872">
    <property type="term" value="F:metal ion binding"/>
    <property type="evidence" value="ECO:0007669"/>
    <property type="project" value="UniProtKB-KW"/>
</dbReference>
<dbReference type="GO" id="GO:0030007">
    <property type="term" value="P:intracellular potassium ion homeostasis"/>
    <property type="evidence" value="ECO:0007669"/>
    <property type="project" value="TreeGrafter"/>
</dbReference>
<dbReference type="EMBL" id="BBMR01000003">
    <property type="protein sequence ID" value="GAL18685.1"/>
    <property type="molecule type" value="Genomic_DNA"/>
</dbReference>
<dbReference type="InterPro" id="IPR044492">
    <property type="entry name" value="P_typ_ATPase_HD_dom"/>
</dbReference>
<evidence type="ECO:0000256" key="5">
    <source>
        <dbReference type="ARBA" id="ARBA00022723"/>
    </source>
</evidence>
<keyword evidence="14" id="KW-0378">Hydrolase</keyword>
<dbReference type="GO" id="GO:0005524">
    <property type="term" value="F:ATP binding"/>
    <property type="evidence" value="ECO:0007669"/>
    <property type="project" value="UniProtKB-KW"/>
</dbReference>
<dbReference type="Pfam" id="PF13246">
    <property type="entry name" value="Cation_ATPase"/>
    <property type="match status" value="1"/>
</dbReference>
<dbReference type="SUPFAM" id="SSF81660">
    <property type="entry name" value="Metal cation-transporting ATPase, ATP-binding domain N"/>
    <property type="match status" value="1"/>
</dbReference>
<dbReference type="SFLD" id="SFLDS00003">
    <property type="entry name" value="Haloacid_Dehalogenase"/>
    <property type="match status" value="1"/>
</dbReference>
<dbReference type="FunFam" id="2.70.150.10:FF:000016">
    <property type="entry name" value="Calcium-transporting P-type ATPase putative"/>
    <property type="match status" value="1"/>
</dbReference>
<keyword evidence="5" id="KW-0479">Metal-binding</keyword>
<dbReference type="GO" id="GO:0005391">
    <property type="term" value="F:P-type sodium:potassium-exchanging transporter activity"/>
    <property type="evidence" value="ECO:0007669"/>
    <property type="project" value="TreeGrafter"/>
</dbReference>
<dbReference type="Gene3D" id="3.40.50.1000">
    <property type="entry name" value="HAD superfamily/HAD-like"/>
    <property type="match status" value="1"/>
</dbReference>
<dbReference type="SUPFAM" id="SSF56784">
    <property type="entry name" value="HAD-like"/>
    <property type="match status" value="1"/>
</dbReference>
<dbReference type="Pfam" id="PF00689">
    <property type="entry name" value="Cation_ATPase_C"/>
    <property type="match status" value="1"/>
</dbReference>
<feature type="transmembrane region" description="Helical" evidence="11">
    <location>
        <begin position="827"/>
        <end position="848"/>
    </location>
</feature>
<keyword evidence="4 11" id="KW-0812">Transmembrane</keyword>
<gene>
    <name evidence="14" type="ORF">JCM19235_2108</name>
</gene>
<dbReference type="GO" id="GO:0036376">
    <property type="term" value="P:sodium ion export across plasma membrane"/>
    <property type="evidence" value="ECO:0007669"/>
    <property type="project" value="TreeGrafter"/>
</dbReference>
<comment type="caution">
    <text evidence="14">The sequence shown here is derived from an EMBL/GenBank/DDBJ whole genome shotgun (WGS) entry which is preliminary data.</text>
</comment>
<feature type="transmembrane region" description="Helical" evidence="11">
    <location>
        <begin position="760"/>
        <end position="778"/>
    </location>
</feature>
<evidence type="ECO:0000259" key="12">
    <source>
        <dbReference type="Pfam" id="PF00122"/>
    </source>
</evidence>
<dbReference type="GO" id="GO:1902600">
    <property type="term" value="P:proton transmembrane transport"/>
    <property type="evidence" value="ECO:0007669"/>
    <property type="project" value="TreeGrafter"/>
</dbReference>
<dbReference type="Gene3D" id="1.20.1110.10">
    <property type="entry name" value="Calcium-transporting ATPase, transmembrane domain"/>
    <property type="match status" value="1"/>
</dbReference>
<evidence type="ECO:0000256" key="7">
    <source>
        <dbReference type="ARBA" id="ARBA00022840"/>
    </source>
</evidence>
<feature type="transmembrane region" description="Helical" evidence="11">
    <location>
        <begin position="194"/>
        <end position="215"/>
    </location>
</feature>
<feature type="domain" description="P-type ATPase A" evidence="12">
    <location>
        <begin position="63"/>
        <end position="177"/>
    </location>
</feature>
<evidence type="ECO:0000313" key="14">
    <source>
        <dbReference type="EMBL" id="GAL18685.1"/>
    </source>
</evidence>
<keyword evidence="8" id="KW-1278">Translocase</keyword>
<keyword evidence="6" id="KW-0547">Nucleotide-binding</keyword>
<evidence type="ECO:0000313" key="15">
    <source>
        <dbReference type="Proteomes" id="UP000029228"/>
    </source>
</evidence>
<dbReference type="EC" id="3.6.3.4" evidence="14"/>
<proteinExistence type="inferred from homology"/>
<evidence type="ECO:0000256" key="11">
    <source>
        <dbReference type="SAM" id="Phobius"/>
    </source>
</evidence>
<dbReference type="EC" id="3.6.3.3" evidence="14"/>
<dbReference type="PRINTS" id="PR00120">
    <property type="entry name" value="HATPASE"/>
</dbReference>
<comment type="subcellular location">
    <subcellularLocation>
        <location evidence="1">Cell membrane</location>
        <topology evidence="1">Multi-pass membrane protein</topology>
    </subcellularLocation>
</comment>
<keyword evidence="3" id="KW-1003">Cell membrane</keyword>
<evidence type="ECO:0000256" key="9">
    <source>
        <dbReference type="ARBA" id="ARBA00022989"/>
    </source>
</evidence>
<reference evidence="14 15" key="1">
    <citation type="submission" date="2014-09" db="EMBL/GenBank/DDBJ databases">
        <title>Vibrio maritimus JCM 19235. (C45) whole genome shotgun sequence.</title>
        <authorList>
            <person name="Sawabe T."/>
            <person name="Meirelles P."/>
            <person name="Nakanishi M."/>
            <person name="Sayaka M."/>
            <person name="Hattori M."/>
            <person name="Ohkuma M."/>
        </authorList>
    </citation>
    <scope>NUCLEOTIDE SEQUENCE [LARGE SCALE GENOMIC DNA]</scope>
    <source>
        <strain evidence="15">JCM19235</strain>
    </source>
</reference>
<dbReference type="PRINTS" id="PR00119">
    <property type="entry name" value="CATATPASE"/>
</dbReference>
<dbReference type="GO" id="GO:0005886">
    <property type="term" value="C:plasma membrane"/>
    <property type="evidence" value="ECO:0007669"/>
    <property type="project" value="UniProtKB-SubCell"/>
</dbReference>
<feature type="domain" description="Cation-transporting P-type ATPase C-terminal" evidence="13">
    <location>
        <begin position="681"/>
        <end position="849"/>
    </location>
</feature>
<keyword evidence="15" id="KW-1185">Reference proteome</keyword>
<feature type="transmembrane region" description="Helical" evidence="11">
    <location>
        <begin position="658"/>
        <end position="677"/>
    </location>
</feature>
<dbReference type="InterPro" id="IPR050510">
    <property type="entry name" value="Cation_transp_ATPase_P-type"/>
</dbReference>
<dbReference type="PANTHER" id="PTHR43294">
    <property type="entry name" value="SODIUM/POTASSIUM-TRANSPORTING ATPASE SUBUNIT ALPHA"/>
    <property type="match status" value="1"/>
</dbReference>
<dbReference type="Proteomes" id="UP000029228">
    <property type="component" value="Unassembled WGS sequence"/>
</dbReference>
<dbReference type="GO" id="GO:1990573">
    <property type="term" value="P:potassium ion import across plasma membrane"/>
    <property type="evidence" value="ECO:0007669"/>
    <property type="project" value="TreeGrafter"/>
</dbReference>
<organism evidence="14 15">
    <name type="scientific">Vibrio maritimus</name>
    <dbReference type="NCBI Taxonomy" id="990268"/>
    <lineage>
        <taxon>Bacteria</taxon>
        <taxon>Pseudomonadati</taxon>
        <taxon>Pseudomonadota</taxon>
        <taxon>Gammaproteobacteria</taxon>
        <taxon>Vibrionales</taxon>
        <taxon>Vibrionaceae</taxon>
        <taxon>Vibrio</taxon>
    </lineage>
</organism>
<dbReference type="InterPro" id="IPR001757">
    <property type="entry name" value="P_typ_ATPase"/>
</dbReference>
<feature type="transmembrane region" description="Helical" evidence="11">
    <location>
        <begin position="798"/>
        <end position="821"/>
    </location>
</feature>
<dbReference type="GO" id="GO:0006883">
    <property type="term" value="P:intracellular sodium ion homeostasis"/>
    <property type="evidence" value="ECO:0007669"/>
    <property type="project" value="TreeGrafter"/>
</dbReference>
<evidence type="ECO:0000256" key="8">
    <source>
        <dbReference type="ARBA" id="ARBA00022967"/>
    </source>
</evidence>
<keyword evidence="9 11" id="KW-1133">Transmembrane helix</keyword>
<feature type="transmembrane region" description="Helical" evidence="11">
    <location>
        <begin position="683"/>
        <end position="703"/>
    </location>
</feature>
<feature type="transmembrane region" description="Helical" evidence="11">
    <location>
        <begin position="227"/>
        <end position="247"/>
    </location>
</feature>
<dbReference type="SFLD" id="SFLDF00027">
    <property type="entry name" value="p-type_atpase"/>
    <property type="match status" value="1"/>
</dbReference>
<evidence type="ECO:0000256" key="2">
    <source>
        <dbReference type="ARBA" id="ARBA00005675"/>
    </source>
</evidence>
<dbReference type="InterPro" id="IPR008250">
    <property type="entry name" value="ATPase_P-typ_transduc_dom_A_sf"/>
</dbReference>
<dbReference type="SFLD" id="SFLDG00002">
    <property type="entry name" value="C1.7:_P-type_atpase_like"/>
    <property type="match status" value="1"/>
</dbReference>
<dbReference type="NCBIfam" id="TIGR01494">
    <property type="entry name" value="ATPase_P-type"/>
    <property type="match status" value="2"/>
</dbReference>
<dbReference type="InterPro" id="IPR018303">
    <property type="entry name" value="ATPase_P-typ_P_site"/>
</dbReference>
<dbReference type="GO" id="GO:0016887">
    <property type="term" value="F:ATP hydrolysis activity"/>
    <property type="evidence" value="ECO:0007669"/>
    <property type="project" value="InterPro"/>
</dbReference>
<dbReference type="Gene3D" id="2.70.150.10">
    <property type="entry name" value="Calcium-transporting ATPase, cytoplasmic transduction domain A"/>
    <property type="match status" value="1"/>
</dbReference>
<dbReference type="SUPFAM" id="SSF81665">
    <property type="entry name" value="Calcium ATPase, transmembrane domain M"/>
    <property type="match status" value="1"/>
</dbReference>
<dbReference type="Pfam" id="PF00122">
    <property type="entry name" value="E1-E2_ATPase"/>
    <property type="match status" value="1"/>
</dbReference>
<sequence>MWILYLEQYKNPLVFILAIGAIVSAMTGHMVDAIAIAVIILINTGISFWQERKAQKGMEALKEMAAPQAEVLRDSAWMMIPAKELVPGDIIKINTGDILPADVRILEAHQLAVDEAALTGESEPVTKSVDTIIEKDVALGDQKNMAFMTTMVTTGTGLGAVTATGMQTEVGHIAEMMNQTPPTKSPMQVRMDNLAHLLLIVGLGIVALVCGVGFYHGMPLLDILNTGISLSVAAIPEGLPTVVMIVLTMGSTRMAQNNALAKQLSAIESLGSVTVICSDKTGTLTQNQMQVVKAYDTTNHFWNVTGKGFEPKGEFVADGHENRLEYASSLKQGLLVSALCSDAKVVEQEGKLVVQGSPTEGAIVVAAAKAGFVKDNLLSDGGYQIIKKFPFDSTRKMASAIVKTPNGDHFLAVKGAPDVLLTKASSFQTSSTIADMTSSQFDNAKDGFESAIERFATQALRTIAVGFKPLSANQLDLESNDLEQDFCLTSLFGIIDPPRPEVKDAIEQCYRAGVRTVMITGDHAATAEAIAKDIGIIRRPEHKVVTGTQLDHMDDRQLRSICPSVAVFARVTPEHKLRIVQAQQENQEVASMTGDGVNDAPALKRADIGVAMGITGTSVAKDSGDMILLDDNFSTIVKAVRQGRQIFDNLRKFMRQALTANVAEVSVILFAFLAMGPETILPLTPLMILWVNLVSDGLPALALGMEPEEDDLMERKPRKRNEPFFSDGLGLRIVTRGLALGALSYLSFAMALNNGYSAEYAQTVAFLVLIFAQLWHLFDSRTFTTLYRKNPFTNKYLLGAIVLSGSLSLSVVYTSLGQFVFGTEALALNHLGYIVMASGALIFLLSAVKELTKTKLL</sequence>
<dbReference type="InterPro" id="IPR023299">
    <property type="entry name" value="ATPase_P-typ_cyto_dom_N"/>
</dbReference>
<evidence type="ECO:0000256" key="10">
    <source>
        <dbReference type="ARBA" id="ARBA00023136"/>
    </source>
</evidence>
<dbReference type="AlphaFoldDB" id="A0A090RTC8"/>
<feature type="transmembrane region" description="Helical" evidence="11">
    <location>
        <begin position="724"/>
        <end position="748"/>
    </location>
</feature>
<evidence type="ECO:0000256" key="4">
    <source>
        <dbReference type="ARBA" id="ARBA00022692"/>
    </source>
</evidence>
<reference evidence="14 15" key="2">
    <citation type="submission" date="2014-09" db="EMBL/GenBank/DDBJ databases">
        <authorList>
            <consortium name="NBRP consortium"/>
            <person name="Sawabe T."/>
            <person name="Meirelles P."/>
            <person name="Nakanishi M."/>
            <person name="Sayaka M."/>
            <person name="Hattori M."/>
            <person name="Ohkuma M."/>
        </authorList>
    </citation>
    <scope>NUCLEOTIDE SEQUENCE [LARGE SCALE GENOMIC DNA]</scope>
    <source>
        <strain evidence="15">JCM19235</strain>
    </source>
</reference>
<dbReference type="PANTHER" id="PTHR43294:SF21">
    <property type="entry name" value="CATION TRANSPORTING ATPASE"/>
    <property type="match status" value="1"/>
</dbReference>
<dbReference type="STRING" id="990268.JCM19235_2108"/>
<evidence type="ECO:0000256" key="3">
    <source>
        <dbReference type="ARBA" id="ARBA00022475"/>
    </source>
</evidence>
<comment type="similarity">
    <text evidence="2">Belongs to the cation transport ATPase (P-type) (TC 3.A.3) family. Type IIA subfamily.</text>
</comment>
<evidence type="ECO:0000256" key="1">
    <source>
        <dbReference type="ARBA" id="ARBA00004651"/>
    </source>
</evidence>
<keyword evidence="10 11" id="KW-0472">Membrane</keyword>
<dbReference type="InterPro" id="IPR059000">
    <property type="entry name" value="ATPase_P-type_domA"/>
</dbReference>
<evidence type="ECO:0000259" key="13">
    <source>
        <dbReference type="Pfam" id="PF00689"/>
    </source>
</evidence>
<dbReference type="InterPro" id="IPR006068">
    <property type="entry name" value="ATPase_P-typ_cation-transptr_C"/>
</dbReference>
<feature type="transmembrane region" description="Helical" evidence="11">
    <location>
        <begin position="12"/>
        <end position="42"/>
    </location>
</feature>
<dbReference type="InterPro" id="IPR023298">
    <property type="entry name" value="ATPase_P-typ_TM_dom_sf"/>
</dbReference>
<dbReference type="FunFam" id="3.40.50.1000:FF:000028">
    <property type="entry name" value="Calcium-transporting P-type ATPase, putative"/>
    <property type="match status" value="1"/>
</dbReference>
<evidence type="ECO:0000256" key="6">
    <source>
        <dbReference type="ARBA" id="ARBA00022741"/>
    </source>
</evidence>
<dbReference type="Gene3D" id="3.40.1110.10">
    <property type="entry name" value="Calcium-transporting ATPase, cytoplasmic domain N"/>
    <property type="match status" value="1"/>
</dbReference>
<dbReference type="FunFam" id="3.40.50.1000:FF:000001">
    <property type="entry name" value="Phospholipid-transporting ATPase IC"/>
    <property type="match status" value="1"/>
</dbReference>